<dbReference type="InterPro" id="IPR014017">
    <property type="entry name" value="DNA_helicase_UvrD-like_C"/>
</dbReference>
<organism evidence="17 18">
    <name type="scientific">Candidatus Choladousia intestinavium</name>
    <dbReference type="NCBI Taxonomy" id="2840727"/>
    <lineage>
        <taxon>Bacteria</taxon>
        <taxon>Bacillati</taxon>
        <taxon>Bacillota</taxon>
        <taxon>Clostridia</taxon>
        <taxon>Lachnospirales</taxon>
        <taxon>Lachnospiraceae</taxon>
        <taxon>Lachnospiraceae incertae sedis</taxon>
        <taxon>Candidatus Choladousia</taxon>
    </lineage>
</organism>
<keyword evidence="1 13" id="KW-0540">Nuclease</keyword>
<evidence type="ECO:0000256" key="10">
    <source>
        <dbReference type="ARBA" id="ARBA00023235"/>
    </source>
</evidence>
<keyword evidence="3 13" id="KW-0227">DNA damage</keyword>
<protein>
    <recommendedName>
        <fullName evidence="13">ATP-dependent helicase/nuclease subunit A</fullName>
        <ecNumber evidence="13">3.1.-.-</ecNumber>
        <ecNumber evidence="13">5.6.2.4</ecNumber>
    </recommendedName>
    <alternativeName>
        <fullName evidence="13">ATP-dependent helicase/nuclease AddA</fullName>
    </alternativeName>
    <alternativeName>
        <fullName evidence="13">DNA 3'-5' helicase AddA</fullName>
    </alternativeName>
</protein>
<keyword evidence="4 13" id="KW-0378">Hydrolase</keyword>
<evidence type="ECO:0000256" key="13">
    <source>
        <dbReference type="HAMAP-Rule" id="MF_01451"/>
    </source>
</evidence>
<dbReference type="InterPro" id="IPR014152">
    <property type="entry name" value="AddA"/>
</dbReference>
<gene>
    <name evidence="13 17" type="primary">addA</name>
    <name evidence="17" type="ORF">IAB31_06540</name>
</gene>
<dbReference type="AlphaFoldDB" id="A0A9D1ABG7"/>
<reference evidence="17" key="2">
    <citation type="journal article" date="2021" name="PeerJ">
        <title>Extensive microbial diversity within the chicken gut microbiome revealed by metagenomics and culture.</title>
        <authorList>
            <person name="Gilroy R."/>
            <person name="Ravi A."/>
            <person name="Getino M."/>
            <person name="Pursley I."/>
            <person name="Horton D.L."/>
            <person name="Alikhan N.F."/>
            <person name="Baker D."/>
            <person name="Gharbi K."/>
            <person name="Hall N."/>
            <person name="Watson M."/>
            <person name="Adriaenssens E.M."/>
            <person name="Foster-Nyarko E."/>
            <person name="Jarju S."/>
            <person name="Secka A."/>
            <person name="Antonio M."/>
            <person name="Oren A."/>
            <person name="Chaudhuri R.R."/>
            <person name="La Ragione R."/>
            <person name="Hildebrand F."/>
            <person name="Pallen M.J."/>
        </authorList>
    </citation>
    <scope>NUCLEOTIDE SEQUENCE</scope>
    <source>
        <strain evidence="17">ChiSjej4B22-8148</strain>
    </source>
</reference>
<feature type="domain" description="UvrD-like helicase C-terminal" evidence="16">
    <location>
        <begin position="493"/>
        <end position="791"/>
    </location>
</feature>
<name>A0A9D1ABG7_9FIRM</name>
<accession>A0A9D1ABG7</accession>
<evidence type="ECO:0000256" key="7">
    <source>
        <dbReference type="ARBA" id="ARBA00022840"/>
    </source>
</evidence>
<dbReference type="EMBL" id="DVGK01000075">
    <property type="protein sequence ID" value="HIR13565.1"/>
    <property type="molecule type" value="Genomic_DNA"/>
</dbReference>
<dbReference type="GO" id="GO:0000724">
    <property type="term" value="P:double-strand break repair via homologous recombination"/>
    <property type="evidence" value="ECO:0007669"/>
    <property type="project" value="UniProtKB-UniRule"/>
</dbReference>
<dbReference type="GO" id="GO:0003690">
    <property type="term" value="F:double-stranded DNA binding"/>
    <property type="evidence" value="ECO:0007669"/>
    <property type="project" value="UniProtKB-UniRule"/>
</dbReference>
<dbReference type="GO" id="GO:0005829">
    <property type="term" value="C:cytosol"/>
    <property type="evidence" value="ECO:0007669"/>
    <property type="project" value="TreeGrafter"/>
</dbReference>
<evidence type="ECO:0000256" key="2">
    <source>
        <dbReference type="ARBA" id="ARBA00022741"/>
    </source>
</evidence>
<evidence type="ECO:0000313" key="18">
    <source>
        <dbReference type="Proteomes" id="UP000886757"/>
    </source>
</evidence>
<keyword evidence="6 13" id="KW-0269">Exonuclease</keyword>
<dbReference type="Gene3D" id="3.90.320.10">
    <property type="match status" value="1"/>
</dbReference>
<evidence type="ECO:0000259" key="16">
    <source>
        <dbReference type="PROSITE" id="PS51217"/>
    </source>
</evidence>
<dbReference type="PANTHER" id="PTHR11070:SF48">
    <property type="entry name" value="ATP-DEPENDENT HELICASE_NUCLEASE SUBUNIT A"/>
    <property type="match status" value="1"/>
</dbReference>
<evidence type="ECO:0000256" key="6">
    <source>
        <dbReference type="ARBA" id="ARBA00022839"/>
    </source>
</evidence>
<dbReference type="SUPFAM" id="SSF52540">
    <property type="entry name" value="P-loop containing nucleoside triphosphate hydrolases"/>
    <property type="match status" value="1"/>
</dbReference>
<keyword evidence="8 13" id="KW-0238">DNA-binding</keyword>
<evidence type="ECO:0000256" key="12">
    <source>
        <dbReference type="ARBA" id="ARBA00048988"/>
    </source>
</evidence>
<dbReference type="HAMAP" id="MF_01451">
    <property type="entry name" value="AddA"/>
    <property type="match status" value="1"/>
</dbReference>
<keyword evidence="10 13" id="KW-0413">Isomerase</keyword>
<dbReference type="InterPro" id="IPR014016">
    <property type="entry name" value="UvrD-like_ATP-bd"/>
</dbReference>
<evidence type="ECO:0000256" key="1">
    <source>
        <dbReference type="ARBA" id="ARBA00022722"/>
    </source>
</evidence>
<comment type="function">
    <text evidence="13">The heterodimer acts as both an ATP-dependent DNA helicase and an ATP-dependent, dual-direction single-stranded exonuclease. Recognizes the chi site generating a DNA molecule suitable for the initiation of homologous recombination. The AddA nuclease domain is required for chi fragment generation; this subunit has the helicase and 3' -&gt; 5' nuclease activities.</text>
</comment>
<dbReference type="Pfam" id="PF00580">
    <property type="entry name" value="UvrD-helicase"/>
    <property type="match status" value="1"/>
</dbReference>
<feature type="domain" description="UvrD-like helicase ATP-binding" evidence="15">
    <location>
        <begin position="3"/>
        <end position="479"/>
    </location>
</feature>
<evidence type="ECO:0000256" key="3">
    <source>
        <dbReference type="ARBA" id="ARBA00022763"/>
    </source>
</evidence>
<dbReference type="InterPro" id="IPR027417">
    <property type="entry name" value="P-loop_NTPase"/>
</dbReference>
<proteinExistence type="inferred from homology"/>
<dbReference type="Proteomes" id="UP000886757">
    <property type="component" value="Unassembled WGS sequence"/>
</dbReference>
<dbReference type="Pfam" id="PF13361">
    <property type="entry name" value="UvrD_C"/>
    <property type="match status" value="1"/>
</dbReference>
<evidence type="ECO:0000313" key="17">
    <source>
        <dbReference type="EMBL" id="HIR13565.1"/>
    </source>
</evidence>
<dbReference type="InterPro" id="IPR000212">
    <property type="entry name" value="DNA_helicase_UvrD/REP"/>
</dbReference>
<reference evidence="17" key="1">
    <citation type="submission" date="2020-10" db="EMBL/GenBank/DDBJ databases">
        <authorList>
            <person name="Gilroy R."/>
        </authorList>
    </citation>
    <scope>NUCLEOTIDE SEQUENCE</scope>
    <source>
        <strain evidence="17">ChiSjej4B22-8148</strain>
    </source>
</reference>
<comment type="similarity">
    <text evidence="13">Belongs to the helicase family. AddA subfamily.</text>
</comment>
<dbReference type="InterPro" id="IPR011335">
    <property type="entry name" value="Restrct_endonuc-II-like"/>
</dbReference>
<dbReference type="PROSITE" id="PS51198">
    <property type="entry name" value="UVRD_HELICASE_ATP_BIND"/>
    <property type="match status" value="1"/>
</dbReference>
<sequence length="1217" mass="138987">MAVKWTADQQKVIDARNVSLLVSAAAGSGKTAVLVERILSLVTQEKDPADIDRLLVVTFTNAAASEMRERLRDALEQRAAAEPENVHLQRQLVLVHNARIMTIHSFCLEVLRNHFQEAGVDPAFRIADEGEIRLLEQDTARETVDAAYEKRDPAFSEFLERFTPGKNDKILEETLIRIYHFSQGQPWPEEWLKKCCQTYSPKAEDSWLGEIGCRLEKILEDCKRQLMYAVALSEEPDGPAPYLKTLEEDLDRLEKLSGGTEEWEDRSPRQVYEAAAERFAGFGAFSRLAPVRGKNVSPQKKQQVQEIRRQVKDAVEELQEQYFFEDCETVFRELYESGSTVRMLADLTLDFMERLGQAKEEKNILDFSDLEHEALKVLTRRDEDGAVQPSKAALEYAELFREVMIDEYQDSNLVQELLLSSVSGGPGHPHNRFMVGDIKQSIYRFRLASPELFTEKYRTYEADGRHALKIDLHQNFRSREQVLGSVNYVFEKIMNRDLGGIDYDEKAALHPGAVFASREDGADPSGYDTELLLLRLEEGERMEQEARLAGRRILELAGNELVWDKETGEYRPARYRDMVILLRTVTGWAETFSKVLMEMGIPCHTASQKGYFDAVEVQNVLSYLQILDNPIQDLPLAGVMRSAIGGFTDEELAVIRSETAAPHFYGCCREYMEQGSQRALKEKLEGFFETWQRIRRKTQYTPVHEILWEILDATGYGEYAAALPGGAQRKANLDMLVEKAVAYEATSYRGLYHFVRYIESLKKYEVDYGEANLEGEGEDSLRILSIHKSKGLEFPIVFVCGLSKSFNQTDRRSRLVMHQELGMGCDCVDPARRLKSPTLLKKVIQGKMDEENLGEELRILYVAMTRAKEKLILTGTVAKLEDRIARWYLAGEKRGGKISCGALLKASSYLDFLMPALLRHPAAAGLLAIAGLEEEKREDTEAGFRIRLIEEAELALAAEDRKEADTLGLQRLLELSGEECQDEEARQYLEQVFAARYPWEKDRDIIGKLTVSELKKLSYIPEEEEEVRLYQEETVIPLIPRFRGEKTEIAGAARGTLYHRFMENLDFSKKDQLELQLEELVTCGKMSREESQAVRLEEIRRFLECGTGRRMARAAARGELFREQPFVLGVPADTIRPGWNPQETVLVQGIIDAFFYLEDGSIAVADYKTDRVSREEELVRKYKVQLDYYGTALERLTGRRVEEKVIYSFCLGKEIIL</sequence>
<comment type="catalytic activity">
    <reaction evidence="12 13">
        <text>ATP + H2O = ADP + phosphate + H(+)</text>
        <dbReference type="Rhea" id="RHEA:13065"/>
        <dbReference type="ChEBI" id="CHEBI:15377"/>
        <dbReference type="ChEBI" id="CHEBI:15378"/>
        <dbReference type="ChEBI" id="CHEBI:30616"/>
        <dbReference type="ChEBI" id="CHEBI:43474"/>
        <dbReference type="ChEBI" id="CHEBI:456216"/>
        <dbReference type="EC" id="5.6.2.4"/>
    </reaction>
</comment>
<evidence type="ECO:0000256" key="14">
    <source>
        <dbReference type="PROSITE-ProRule" id="PRU00560"/>
    </source>
</evidence>
<dbReference type="InterPro" id="IPR038726">
    <property type="entry name" value="PDDEXK_AddAB-type"/>
</dbReference>
<dbReference type="GO" id="GO:0008408">
    <property type="term" value="F:3'-5' exonuclease activity"/>
    <property type="evidence" value="ECO:0007669"/>
    <property type="project" value="UniProtKB-UniRule"/>
</dbReference>
<dbReference type="PROSITE" id="PS51217">
    <property type="entry name" value="UVRD_HELICASE_CTER"/>
    <property type="match status" value="1"/>
</dbReference>
<dbReference type="GO" id="GO:0033202">
    <property type="term" value="C:DNA helicase complex"/>
    <property type="evidence" value="ECO:0007669"/>
    <property type="project" value="TreeGrafter"/>
</dbReference>
<evidence type="ECO:0000256" key="5">
    <source>
        <dbReference type="ARBA" id="ARBA00022806"/>
    </source>
</evidence>
<comment type="caution">
    <text evidence="17">The sequence shown here is derived from an EMBL/GenBank/DDBJ whole genome shotgun (WGS) entry which is preliminary data.</text>
</comment>
<evidence type="ECO:0000256" key="11">
    <source>
        <dbReference type="ARBA" id="ARBA00034617"/>
    </source>
</evidence>
<evidence type="ECO:0000256" key="8">
    <source>
        <dbReference type="ARBA" id="ARBA00023125"/>
    </source>
</evidence>
<comment type="cofactor">
    <cofactor evidence="13">
        <name>Mg(2+)</name>
        <dbReference type="ChEBI" id="CHEBI:18420"/>
    </cofactor>
</comment>
<dbReference type="PANTHER" id="PTHR11070">
    <property type="entry name" value="UVRD / RECB / PCRA DNA HELICASE FAMILY MEMBER"/>
    <property type="match status" value="1"/>
</dbReference>
<dbReference type="InterPro" id="IPR011604">
    <property type="entry name" value="PDDEXK-like_dom_sf"/>
</dbReference>
<keyword evidence="9 13" id="KW-0234">DNA repair</keyword>
<evidence type="ECO:0000256" key="4">
    <source>
        <dbReference type="ARBA" id="ARBA00022801"/>
    </source>
</evidence>
<keyword evidence="7 13" id="KW-0067">ATP-binding</keyword>
<dbReference type="GO" id="GO:0043138">
    <property type="term" value="F:3'-5' DNA helicase activity"/>
    <property type="evidence" value="ECO:0007669"/>
    <property type="project" value="UniProtKB-UniRule"/>
</dbReference>
<dbReference type="GO" id="GO:0005524">
    <property type="term" value="F:ATP binding"/>
    <property type="evidence" value="ECO:0007669"/>
    <property type="project" value="UniProtKB-UniRule"/>
</dbReference>
<dbReference type="EC" id="5.6.2.4" evidence="13"/>
<comment type="subunit">
    <text evidence="13">Heterodimer of AddA and AddB/RexB.</text>
</comment>
<dbReference type="EC" id="3.1.-.-" evidence="13"/>
<evidence type="ECO:0000259" key="15">
    <source>
        <dbReference type="PROSITE" id="PS51198"/>
    </source>
</evidence>
<keyword evidence="2 13" id="KW-0547">Nucleotide-binding</keyword>
<dbReference type="Pfam" id="PF12705">
    <property type="entry name" value="PDDEXK_1"/>
    <property type="match status" value="1"/>
</dbReference>
<dbReference type="Gene3D" id="3.40.50.300">
    <property type="entry name" value="P-loop containing nucleotide triphosphate hydrolases"/>
    <property type="match status" value="4"/>
</dbReference>
<dbReference type="NCBIfam" id="TIGR02785">
    <property type="entry name" value="addA_Gpos"/>
    <property type="match status" value="1"/>
</dbReference>
<evidence type="ECO:0000256" key="9">
    <source>
        <dbReference type="ARBA" id="ARBA00023204"/>
    </source>
</evidence>
<feature type="binding site" evidence="14">
    <location>
        <begin position="24"/>
        <end position="31"/>
    </location>
    <ligand>
        <name>ATP</name>
        <dbReference type="ChEBI" id="CHEBI:30616"/>
    </ligand>
</feature>
<dbReference type="SUPFAM" id="SSF52980">
    <property type="entry name" value="Restriction endonuclease-like"/>
    <property type="match status" value="1"/>
</dbReference>
<keyword evidence="5 13" id="KW-0347">Helicase</keyword>
<comment type="catalytic activity">
    <reaction evidence="11 13">
        <text>Couples ATP hydrolysis with the unwinding of duplex DNA by translocating in the 3'-5' direction.</text>
        <dbReference type="EC" id="5.6.2.4"/>
    </reaction>
</comment>